<dbReference type="EMBL" id="ML978735">
    <property type="protein sequence ID" value="KAF2085007.1"/>
    <property type="molecule type" value="Genomic_DNA"/>
</dbReference>
<dbReference type="InterPro" id="IPR019024">
    <property type="entry name" value="RNase_H2_suB_wHTH"/>
</dbReference>
<gene>
    <name evidence="9" type="ORF">K490DRAFT_12632</name>
</gene>
<evidence type="ECO:0000259" key="7">
    <source>
        <dbReference type="Pfam" id="PF09468"/>
    </source>
</evidence>
<evidence type="ECO:0000256" key="4">
    <source>
        <dbReference type="ARBA" id="ARBA00024778"/>
    </source>
</evidence>
<name>A0A9P4LUL7_9PEZI</name>
<comment type="caution">
    <text evidence="9">The sequence shown here is derived from an EMBL/GenBank/DDBJ whole genome shotgun (WGS) entry which is preliminary data.</text>
</comment>
<dbReference type="InterPro" id="IPR040456">
    <property type="entry name" value="RNase_H2_suB"/>
</dbReference>
<dbReference type="PANTHER" id="PTHR13383">
    <property type="entry name" value="RIBONUCLEASE H2 SUBUNIT B"/>
    <property type="match status" value="1"/>
</dbReference>
<sequence>DAADSDTPAVPRSDSDPPKLFILPKDVSSEARVISLPNPANGATARYYCCPRQGFYEFTRIAAPKSAPRSWLLTPERRAKASSASATTTIDQNEEEPEDQGTVKPEEDAPTNPLAKGYITKSPDIFLATPFDALFITLPALVSAKETQKQMFLSIDDYLDKLSASSPHLRELLYTESIKRRLEERVAAVCDTVEAGEEKMYRISMEKLAKEVVSKAQRLTANGLPASLEEKFVRTALEKPVMNIRREDSSVSAVSETATDGTTPVETPDTQISTEAASGSQASKDDTTSTAATSFCSPPAPSEAKPAKPEIDAPEGVPELLRLRTAIDFICSSYLSAPLRQQVQKVLSSLPDVDFSPLRTHMEHLASLRSQAQALRSISDNVSRKRATMDDDEAAEARAEKKRKKDEEDAKKKNQSRGVKQLAKADTSGMKKLSAFFTK</sequence>
<protein>
    <recommendedName>
        <fullName evidence="2">Ribonuclease H2 subunit B</fullName>
    </recommendedName>
    <alternativeName>
        <fullName evidence="5">Ribonuclease HI subunit B</fullName>
    </alternativeName>
</protein>
<reference evidence="9" key="1">
    <citation type="journal article" date="2020" name="Stud. Mycol.">
        <title>101 Dothideomycetes genomes: a test case for predicting lifestyles and emergence of pathogens.</title>
        <authorList>
            <person name="Haridas S."/>
            <person name="Albert R."/>
            <person name="Binder M."/>
            <person name="Bloem J."/>
            <person name="Labutti K."/>
            <person name="Salamov A."/>
            <person name="Andreopoulos B."/>
            <person name="Baker S."/>
            <person name="Barry K."/>
            <person name="Bills G."/>
            <person name="Bluhm B."/>
            <person name="Cannon C."/>
            <person name="Castanera R."/>
            <person name="Culley D."/>
            <person name="Daum C."/>
            <person name="Ezra D."/>
            <person name="Gonzalez J."/>
            <person name="Henrissat B."/>
            <person name="Kuo A."/>
            <person name="Liang C."/>
            <person name="Lipzen A."/>
            <person name="Lutzoni F."/>
            <person name="Magnuson J."/>
            <person name="Mondo S."/>
            <person name="Nolan M."/>
            <person name="Ohm R."/>
            <person name="Pangilinan J."/>
            <person name="Park H.-J."/>
            <person name="Ramirez L."/>
            <person name="Alfaro M."/>
            <person name="Sun H."/>
            <person name="Tritt A."/>
            <person name="Yoshinaga Y."/>
            <person name="Zwiers L.-H."/>
            <person name="Turgeon B."/>
            <person name="Goodwin S."/>
            <person name="Spatafora J."/>
            <person name="Crous P."/>
            <person name="Grigoriev I."/>
        </authorList>
    </citation>
    <scope>NUCLEOTIDE SEQUENCE</scope>
    <source>
        <strain evidence="9">CBS 121410</strain>
    </source>
</reference>
<dbReference type="CDD" id="cd09270">
    <property type="entry name" value="RNase_H2-B"/>
    <property type="match status" value="1"/>
</dbReference>
<feature type="region of interest" description="Disordered" evidence="6">
    <location>
        <begin position="73"/>
        <end position="115"/>
    </location>
</feature>
<dbReference type="GO" id="GO:0006401">
    <property type="term" value="P:RNA catabolic process"/>
    <property type="evidence" value="ECO:0007669"/>
    <property type="project" value="TreeGrafter"/>
</dbReference>
<dbReference type="Pfam" id="PF17745">
    <property type="entry name" value="Ydr279_N"/>
    <property type="match status" value="1"/>
</dbReference>
<evidence type="ECO:0000256" key="5">
    <source>
        <dbReference type="ARBA" id="ARBA00033464"/>
    </source>
</evidence>
<evidence type="ECO:0000256" key="1">
    <source>
        <dbReference type="ARBA" id="ARBA00004123"/>
    </source>
</evidence>
<dbReference type="PANTHER" id="PTHR13383:SF11">
    <property type="entry name" value="RIBONUCLEASE H2 SUBUNIT B"/>
    <property type="match status" value="1"/>
</dbReference>
<feature type="domain" description="Ribonuclease H2 subunit B wHTH" evidence="7">
    <location>
        <begin position="135"/>
        <end position="343"/>
    </location>
</feature>
<feature type="compositionally biased region" description="Polar residues" evidence="6">
    <location>
        <begin position="250"/>
        <end position="282"/>
    </location>
</feature>
<comment type="subcellular location">
    <subcellularLocation>
        <location evidence="1">Nucleus</location>
    </subcellularLocation>
</comment>
<comment type="function">
    <text evidence="4">Non catalytic subunit of RNase H2, an endonuclease that specifically degrades the RNA of RNA:DNA hybrids. Participates in DNA replication, possibly by mediating the removal of lagging-strand Okazaki fragment RNA primers during DNA replication. Mediates the excision of single ribonucleotides from DNA:RNA duplexes.</text>
</comment>
<evidence type="ECO:0000256" key="3">
    <source>
        <dbReference type="ARBA" id="ARBA00023242"/>
    </source>
</evidence>
<dbReference type="Gene3D" id="1.10.20.120">
    <property type="match status" value="1"/>
</dbReference>
<feature type="region of interest" description="Disordered" evidence="6">
    <location>
        <begin position="247"/>
        <end position="313"/>
    </location>
</feature>
<keyword evidence="3" id="KW-0539">Nucleus</keyword>
<feature type="domain" description="Rnh202 triple barrel" evidence="8">
    <location>
        <begin position="22"/>
        <end position="132"/>
    </location>
</feature>
<dbReference type="AlphaFoldDB" id="A0A9P4LUL7"/>
<keyword evidence="10" id="KW-1185">Reference proteome</keyword>
<feature type="region of interest" description="Disordered" evidence="6">
    <location>
        <begin position="379"/>
        <end position="439"/>
    </location>
</feature>
<accession>A0A9P4LUL7</accession>
<dbReference type="InterPro" id="IPR041195">
    <property type="entry name" value="Rnh202_N"/>
</dbReference>
<feature type="non-terminal residue" evidence="9">
    <location>
        <position position="439"/>
    </location>
</feature>
<evidence type="ECO:0000313" key="9">
    <source>
        <dbReference type="EMBL" id="KAF2085007.1"/>
    </source>
</evidence>
<dbReference type="Pfam" id="PF09468">
    <property type="entry name" value="RNase_H2-Ydr279"/>
    <property type="match status" value="1"/>
</dbReference>
<proteinExistence type="predicted"/>
<evidence type="ECO:0000256" key="2">
    <source>
        <dbReference type="ARBA" id="ARBA00019062"/>
    </source>
</evidence>
<evidence type="ECO:0000313" key="10">
    <source>
        <dbReference type="Proteomes" id="UP000799776"/>
    </source>
</evidence>
<dbReference type="OrthoDB" id="29098at2759"/>
<dbReference type="GO" id="GO:0005654">
    <property type="term" value="C:nucleoplasm"/>
    <property type="evidence" value="ECO:0007669"/>
    <property type="project" value="TreeGrafter"/>
</dbReference>
<feature type="compositionally biased region" description="Low complexity" evidence="6">
    <location>
        <begin position="288"/>
        <end position="297"/>
    </location>
</feature>
<dbReference type="Proteomes" id="UP000799776">
    <property type="component" value="Unassembled WGS sequence"/>
</dbReference>
<feature type="non-terminal residue" evidence="9">
    <location>
        <position position="1"/>
    </location>
</feature>
<dbReference type="GO" id="GO:0032299">
    <property type="term" value="C:ribonuclease H2 complex"/>
    <property type="evidence" value="ECO:0007669"/>
    <property type="project" value="InterPro"/>
</dbReference>
<feature type="region of interest" description="Disordered" evidence="6">
    <location>
        <begin position="1"/>
        <end position="20"/>
    </location>
</feature>
<feature type="compositionally biased region" description="Basic and acidic residues" evidence="6">
    <location>
        <begin position="395"/>
        <end position="412"/>
    </location>
</feature>
<evidence type="ECO:0000259" key="8">
    <source>
        <dbReference type="Pfam" id="PF17745"/>
    </source>
</evidence>
<evidence type="ECO:0000256" key="6">
    <source>
        <dbReference type="SAM" id="MobiDB-lite"/>
    </source>
</evidence>
<organism evidence="9 10">
    <name type="scientific">Saccharata proteae CBS 121410</name>
    <dbReference type="NCBI Taxonomy" id="1314787"/>
    <lineage>
        <taxon>Eukaryota</taxon>
        <taxon>Fungi</taxon>
        <taxon>Dikarya</taxon>
        <taxon>Ascomycota</taxon>
        <taxon>Pezizomycotina</taxon>
        <taxon>Dothideomycetes</taxon>
        <taxon>Dothideomycetes incertae sedis</taxon>
        <taxon>Botryosphaeriales</taxon>
        <taxon>Saccharataceae</taxon>
        <taxon>Saccharata</taxon>
    </lineage>
</organism>